<protein>
    <submittedName>
        <fullName evidence="10">Transcription factor FapR</fullName>
    </submittedName>
</protein>
<dbReference type="EMBL" id="QFFZ01000009">
    <property type="protein sequence ID" value="TEB12084.1"/>
    <property type="molecule type" value="Genomic_DNA"/>
</dbReference>
<reference evidence="10 11" key="1">
    <citation type="journal article" date="2018" name="Environ. Microbiol.">
        <title>Novel energy conservation strategies and behaviour of Pelotomaculum schinkii driving syntrophic propionate catabolism.</title>
        <authorList>
            <person name="Hidalgo-Ahumada C.A.P."/>
            <person name="Nobu M.K."/>
            <person name="Narihiro T."/>
            <person name="Tamaki H."/>
            <person name="Liu W.T."/>
            <person name="Kamagata Y."/>
            <person name="Stams A.J.M."/>
            <person name="Imachi H."/>
            <person name="Sousa D.Z."/>
        </authorList>
    </citation>
    <scope>NUCLEOTIDE SEQUENCE [LARGE SCALE GENOMIC DNA]</scope>
    <source>
        <strain evidence="10 11">MGP</strain>
    </source>
</reference>
<dbReference type="SUPFAM" id="SSF46785">
    <property type="entry name" value="Winged helix' DNA-binding domain"/>
    <property type="match status" value="1"/>
</dbReference>
<sequence length="200" mass="22256">MIFDSGEIMGGLSTNKSERQQRLTRYLESDPFLTDEDLAQILKVSVQTIRLDRFELKIPELKERLKSVAKGVVALPRTLSGREMMGELVDLDVGSAGMSILPVRPDMTLSKTRFLRGHHLFAQANSLAVAIIDAEVALTGIARVSFKRPVVCGEKVLARAVIKIKKGNKYMVKVTSYVKDEVVFQGRFLIVAEPEEVVPQ</sequence>
<evidence type="ECO:0000256" key="7">
    <source>
        <dbReference type="ARBA" id="ARBA00023160"/>
    </source>
</evidence>
<dbReference type="Gene3D" id="3.10.129.10">
    <property type="entry name" value="Hotdog Thioesterase"/>
    <property type="match status" value="1"/>
</dbReference>
<evidence type="ECO:0000256" key="1">
    <source>
        <dbReference type="ARBA" id="ARBA00022491"/>
    </source>
</evidence>
<dbReference type="SUPFAM" id="SSF54637">
    <property type="entry name" value="Thioesterase/thiol ester dehydrase-isomerase"/>
    <property type="match status" value="1"/>
</dbReference>
<name>A0A4Y7RST3_9FIRM</name>
<evidence type="ECO:0000313" key="11">
    <source>
        <dbReference type="Proteomes" id="UP000297597"/>
    </source>
</evidence>
<keyword evidence="11" id="KW-1185">Reference proteome</keyword>
<evidence type="ECO:0000256" key="6">
    <source>
        <dbReference type="ARBA" id="ARBA00023125"/>
    </source>
</evidence>
<dbReference type="Proteomes" id="UP000297597">
    <property type="component" value="Unassembled WGS sequence"/>
</dbReference>
<evidence type="ECO:0000256" key="5">
    <source>
        <dbReference type="ARBA" id="ARBA00023098"/>
    </source>
</evidence>
<evidence type="ECO:0000256" key="8">
    <source>
        <dbReference type="ARBA" id="ARBA00023163"/>
    </source>
</evidence>
<keyword evidence="8" id="KW-0804">Transcription</keyword>
<dbReference type="GO" id="GO:0003700">
    <property type="term" value="F:DNA-binding transcription factor activity"/>
    <property type="evidence" value="ECO:0007669"/>
    <property type="project" value="InterPro"/>
</dbReference>
<dbReference type="InterPro" id="IPR001034">
    <property type="entry name" value="DeoR_HTH"/>
</dbReference>
<dbReference type="GO" id="GO:0006633">
    <property type="term" value="P:fatty acid biosynthetic process"/>
    <property type="evidence" value="ECO:0007669"/>
    <property type="project" value="UniProtKB-KW"/>
</dbReference>
<dbReference type="InterPro" id="IPR029069">
    <property type="entry name" value="HotDog_dom_sf"/>
</dbReference>
<keyword evidence="6" id="KW-0238">DNA-binding</keyword>
<dbReference type="Pfam" id="PF08220">
    <property type="entry name" value="HTH_DeoR"/>
    <property type="match status" value="1"/>
</dbReference>
<dbReference type="PIRSF" id="PIRSF037733">
    <property type="entry name" value="Transcription_factor_FapR"/>
    <property type="match status" value="1"/>
</dbReference>
<dbReference type="AlphaFoldDB" id="A0A4Y7RST3"/>
<dbReference type="NCBIfam" id="NF003359">
    <property type="entry name" value="PRK04424.1"/>
    <property type="match status" value="1"/>
</dbReference>
<proteinExistence type="predicted"/>
<comment type="caution">
    <text evidence="10">The sequence shown here is derived from an EMBL/GenBank/DDBJ whole genome shotgun (WGS) entry which is preliminary data.</text>
</comment>
<evidence type="ECO:0000256" key="2">
    <source>
        <dbReference type="ARBA" id="ARBA00022516"/>
    </source>
</evidence>
<dbReference type="InterPro" id="IPR017275">
    <property type="entry name" value="Transcription_factor_FapR"/>
</dbReference>
<keyword evidence="2" id="KW-0444">Lipid biosynthesis</keyword>
<keyword evidence="5" id="KW-0443">Lipid metabolism</keyword>
<evidence type="ECO:0000259" key="9">
    <source>
        <dbReference type="Pfam" id="PF08220"/>
    </source>
</evidence>
<feature type="domain" description="HTH deoR-type" evidence="9">
    <location>
        <begin position="19"/>
        <end position="56"/>
    </location>
</feature>
<dbReference type="Gene3D" id="1.10.10.10">
    <property type="entry name" value="Winged helix-like DNA-binding domain superfamily/Winged helix DNA-binding domain"/>
    <property type="match status" value="1"/>
</dbReference>
<organism evidence="10 11">
    <name type="scientific">Pelotomaculum propionicicum</name>
    <dbReference type="NCBI Taxonomy" id="258475"/>
    <lineage>
        <taxon>Bacteria</taxon>
        <taxon>Bacillati</taxon>
        <taxon>Bacillota</taxon>
        <taxon>Clostridia</taxon>
        <taxon>Eubacteriales</taxon>
        <taxon>Desulfotomaculaceae</taxon>
        <taxon>Pelotomaculum</taxon>
    </lineage>
</organism>
<dbReference type="GO" id="GO:0045892">
    <property type="term" value="P:negative regulation of DNA-templated transcription"/>
    <property type="evidence" value="ECO:0007669"/>
    <property type="project" value="InterPro"/>
</dbReference>
<gene>
    <name evidence="10" type="primary">fapR</name>
    <name evidence="10" type="ORF">Pmgp_01240</name>
</gene>
<evidence type="ECO:0000256" key="4">
    <source>
        <dbReference type="ARBA" id="ARBA00023015"/>
    </source>
</evidence>
<keyword evidence="7" id="KW-0275">Fatty acid biosynthesis</keyword>
<dbReference type="GO" id="GO:0003677">
    <property type="term" value="F:DNA binding"/>
    <property type="evidence" value="ECO:0007669"/>
    <property type="project" value="UniProtKB-KW"/>
</dbReference>
<keyword evidence="4" id="KW-0805">Transcription regulation</keyword>
<evidence type="ECO:0000313" key="10">
    <source>
        <dbReference type="EMBL" id="TEB12084.1"/>
    </source>
</evidence>
<dbReference type="GO" id="GO:0045717">
    <property type="term" value="P:negative regulation of fatty acid biosynthetic process"/>
    <property type="evidence" value="ECO:0007669"/>
    <property type="project" value="InterPro"/>
</dbReference>
<keyword evidence="1" id="KW-0678">Repressor</keyword>
<evidence type="ECO:0000256" key="3">
    <source>
        <dbReference type="ARBA" id="ARBA00022832"/>
    </source>
</evidence>
<accession>A0A4Y7RST3</accession>
<dbReference type="InterPro" id="IPR036390">
    <property type="entry name" value="WH_DNA-bd_sf"/>
</dbReference>
<dbReference type="InterPro" id="IPR036388">
    <property type="entry name" value="WH-like_DNA-bd_sf"/>
</dbReference>
<keyword evidence="3" id="KW-0276">Fatty acid metabolism</keyword>